<organism evidence="1 2">
    <name type="scientific">Sphingomonas panacis</name>
    <dbReference type="NCBI Taxonomy" id="1560345"/>
    <lineage>
        <taxon>Bacteria</taxon>
        <taxon>Pseudomonadati</taxon>
        <taxon>Pseudomonadota</taxon>
        <taxon>Alphaproteobacteria</taxon>
        <taxon>Sphingomonadales</taxon>
        <taxon>Sphingomonadaceae</taxon>
        <taxon>Sphingomonas</taxon>
    </lineage>
</organism>
<dbReference type="EMBL" id="CP014168">
    <property type="protein sequence ID" value="AOH85618.1"/>
    <property type="molecule type" value="Genomic_DNA"/>
</dbReference>
<name>A0A1B3ZDV9_9SPHN</name>
<dbReference type="RefSeq" id="WP_069206152.1">
    <property type="nucleotide sequence ID" value="NZ_CP014168.1"/>
</dbReference>
<reference evidence="1 2" key="1">
    <citation type="submission" date="2016-01" db="EMBL/GenBank/DDBJ databases">
        <title>Complete genome and mega plasmid sequence of Sphingomonas panacis DCY99 elicits systemic resistance in rice to Xanthomonas oryzae.</title>
        <authorList>
            <person name="Kim Y.J."/>
            <person name="Yang D.C."/>
            <person name="Sing P."/>
        </authorList>
    </citation>
    <scope>NUCLEOTIDE SEQUENCE [LARGE SCALE GENOMIC DNA]</scope>
    <source>
        <strain evidence="1 2">DCY99</strain>
    </source>
</reference>
<dbReference type="AlphaFoldDB" id="A0A1B3ZDV9"/>
<protein>
    <submittedName>
        <fullName evidence="1">Uncharacterized protein</fullName>
    </submittedName>
</protein>
<sequence length="150" mass="15884">MRLLNYEAPAAALILVVVGFAGSGAAARDAEKPGIVFEHAVKPSDVTRQFDGRCGGDRYSVALTWDTAHPSGFISLLSANARSASGGDLNELQNSKLAGRAISEAVIDQCTADGARVRLATTAAYTTAPRLEYMFFDVSKTGEISNPRFD</sequence>
<accession>A0A1B3ZDV9</accession>
<dbReference type="KEGG" id="span:AWL63_18425"/>
<gene>
    <name evidence="1" type="ORF">AWL63_18425</name>
</gene>
<evidence type="ECO:0000313" key="2">
    <source>
        <dbReference type="Proteomes" id="UP000094256"/>
    </source>
</evidence>
<dbReference type="Proteomes" id="UP000094256">
    <property type="component" value="Chromosome"/>
</dbReference>
<keyword evidence="2" id="KW-1185">Reference proteome</keyword>
<proteinExistence type="predicted"/>
<evidence type="ECO:0000313" key="1">
    <source>
        <dbReference type="EMBL" id="AOH85618.1"/>
    </source>
</evidence>